<protein>
    <submittedName>
        <fullName evidence="1">Uncharacterized protein</fullName>
    </submittedName>
</protein>
<dbReference type="HOGENOM" id="CLU_2779886_0_0_1"/>
<reference evidence="1" key="2">
    <citation type="submission" date="2013-04" db="UniProtKB">
        <authorList>
            <consortium name="EnsemblPlants"/>
        </authorList>
    </citation>
    <scope>IDENTIFICATION</scope>
</reference>
<proteinExistence type="predicted"/>
<organism evidence="1">
    <name type="scientific">Oryza brachyantha</name>
    <name type="common">malo sina</name>
    <dbReference type="NCBI Taxonomy" id="4533"/>
    <lineage>
        <taxon>Eukaryota</taxon>
        <taxon>Viridiplantae</taxon>
        <taxon>Streptophyta</taxon>
        <taxon>Embryophyta</taxon>
        <taxon>Tracheophyta</taxon>
        <taxon>Spermatophyta</taxon>
        <taxon>Magnoliopsida</taxon>
        <taxon>Liliopsida</taxon>
        <taxon>Poales</taxon>
        <taxon>Poaceae</taxon>
        <taxon>BOP clade</taxon>
        <taxon>Oryzoideae</taxon>
        <taxon>Oryzeae</taxon>
        <taxon>Oryzinae</taxon>
        <taxon>Oryza</taxon>
    </lineage>
</organism>
<dbReference type="AlphaFoldDB" id="J3N7Q2"/>
<dbReference type="Proteomes" id="UP000006038">
    <property type="component" value="Chromosome 11"/>
</dbReference>
<evidence type="ECO:0000313" key="2">
    <source>
        <dbReference type="Proteomes" id="UP000006038"/>
    </source>
</evidence>
<evidence type="ECO:0000313" key="1">
    <source>
        <dbReference type="EnsemblPlants" id="OB11G18380.1"/>
    </source>
</evidence>
<dbReference type="EnsemblPlants" id="OB11G18380.1">
    <property type="protein sequence ID" value="OB11G18380.1"/>
    <property type="gene ID" value="OB11G18380"/>
</dbReference>
<sequence>MDPIMIDACCHHGRTAQTFAFFSLTCHLSRPLINCSSVFGWCLCAFSTTSSSRWVGVVKRDGHGRRPAT</sequence>
<dbReference type="Gramene" id="OB11G18380.1">
    <property type="protein sequence ID" value="OB11G18380.1"/>
    <property type="gene ID" value="OB11G18380"/>
</dbReference>
<accession>J3N7Q2</accession>
<name>J3N7Q2_ORYBR</name>
<keyword evidence="2" id="KW-1185">Reference proteome</keyword>
<reference evidence="1" key="1">
    <citation type="journal article" date="2013" name="Nat. Commun.">
        <title>Whole-genome sequencing of Oryza brachyantha reveals mechanisms underlying Oryza genome evolution.</title>
        <authorList>
            <person name="Chen J."/>
            <person name="Huang Q."/>
            <person name="Gao D."/>
            <person name="Wang J."/>
            <person name="Lang Y."/>
            <person name="Liu T."/>
            <person name="Li B."/>
            <person name="Bai Z."/>
            <person name="Luis Goicoechea J."/>
            <person name="Liang C."/>
            <person name="Chen C."/>
            <person name="Zhang W."/>
            <person name="Sun S."/>
            <person name="Liao Y."/>
            <person name="Zhang X."/>
            <person name="Yang L."/>
            <person name="Song C."/>
            <person name="Wang M."/>
            <person name="Shi J."/>
            <person name="Liu G."/>
            <person name="Liu J."/>
            <person name="Zhou H."/>
            <person name="Zhou W."/>
            <person name="Yu Q."/>
            <person name="An N."/>
            <person name="Chen Y."/>
            <person name="Cai Q."/>
            <person name="Wang B."/>
            <person name="Liu B."/>
            <person name="Min J."/>
            <person name="Huang Y."/>
            <person name="Wu H."/>
            <person name="Li Z."/>
            <person name="Zhang Y."/>
            <person name="Yin Y."/>
            <person name="Song W."/>
            <person name="Jiang J."/>
            <person name="Jackson S.A."/>
            <person name="Wing R.A."/>
            <person name="Wang J."/>
            <person name="Chen M."/>
        </authorList>
    </citation>
    <scope>NUCLEOTIDE SEQUENCE [LARGE SCALE GENOMIC DNA]</scope>
    <source>
        <strain evidence="1">cv. IRGC 101232</strain>
    </source>
</reference>